<gene>
    <name evidence="2" type="ORF">ACFOUW_23485</name>
</gene>
<dbReference type="PANTHER" id="PTHR12110">
    <property type="entry name" value="HYDROXYPYRUVATE ISOMERASE"/>
    <property type="match status" value="1"/>
</dbReference>
<dbReference type="InterPro" id="IPR036237">
    <property type="entry name" value="Xyl_isomerase-like_sf"/>
</dbReference>
<dbReference type="Proteomes" id="UP001595699">
    <property type="component" value="Unassembled WGS sequence"/>
</dbReference>
<reference evidence="3" key="1">
    <citation type="journal article" date="2019" name="Int. J. Syst. Evol. Microbiol.">
        <title>The Global Catalogue of Microorganisms (GCM) 10K type strain sequencing project: providing services to taxonomists for standard genome sequencing and annotation.</title>
        <authorList>
            <consortium name="The Broad Institute Genomics Platform"/>
            <consortium name="The Broad Institute Genome Sequencing Center for Infectious Disease"/>
            <person name="Wu L."/>
            <person name="Ma J."/>
        </authorList>
    </citation>
    <scope>NUCLEOTIDE SEQUENCE [LARGE SCALE GENOMIC DNA]</scope>
    <source>
        <strain evidence="3">CGMCC 4.7241</strain>
    </source>
</reference>
<dbReference type="SUPFAM" id="SSF51658">
    <property type="entry name" value="Xylose isomerase-like"/>
    <property type="match status" value="1"/>
</dbReference>
<dbReference type="Pfam" id="PF01261">
    <property type="entry name" value="AP_endonuc_2"/>
    <property type="match status" value="1"/>
</dbReference>
<name>A0ABV7YGQ6_9ACTN</name>
<dbReference type="Gene3D" id="3.20.20.150">
    <property type="entry name" value="Divalent-metal-dependent TIM barrel enzymes"/>
    <property type="match status" value="1"/>
</dbReference>
<accession>A0ABV7YGQ6</accession>
<protein>
    <submittedName>
        <fullName evidence="2">Sugar phosphate isomerase/epimerase family protein</fullName>
    </submittedName>
</protein>
<dbReference type="InterPro" id="IPR013022">
    <property type="entry name" value="Xyl_isomerase-like_TIM-brl"/>
</dbReference>
<keyword evidence="3" id="KW-1185">Reference proteome</keyword>
<proteinExistence type="predicted"/>
<evidence type="ECO:0000259" key="1">
    <source>
        <dbReference type="Pfam" id="PF01261"/>
    </source>
</evidence>
<feature type="domain" description="Xylose isomerase-like TIM barrel" evidence="1">
    <location>
        <begin position="69"/>
        <end position="239"/>
    </location>
</feature>
<dbReference type="GO" id="GO:0016853">
    <property type="term" value="F:isomerase activity"/>
    <property type="evidence" value="ECO:0007669"/>
    <property type="project" value="UniProtKB-KW"/>
</dbReference>
<dbReference type="InterPro" id="IPR050312">
    <property type="entry name" value="IolE/XylAMocC-like"/>
</dbReference>
<sequence>MKLAFSKPTNGLDEQRLMFDRFRQAGYEGLQLKGGQYAAHLDDPSAFQNEWGDDQALTTALITGGTLDQSGLAQLRDTIAFAQAVKAERLVFCHGLSRIGLADEDIAGFAKTLSQVGREAADQGVALSLHHHFDQPVMHRHDFDVFFDAADHDAVHLTVDTAHLVKSGITDVAGLVRDFANVIDNLHLKDFADGQWRLLGEGTIDFPALFEALQDTGYDGWLCVDEETSTELTEAMDRSRAALSSLLQPRG</sequence>
<evidence type="ECO:0000313" key="3">
    <source>
        <dbReference type="Proteomes" id="UP001595699"/>
    </source>
</evidence>
<keyword evidence="2" id="KW-0413">Isomerase</keyword>
<dbReference type="EMBL" id="JBHRZH010000021">
    <property type="protein sequence ID" value="MFC3763821.1"/>
    <property type="molecule type" value="Genomic_DNA"/>
</dbReference>
<organism evidence="2 3">
    <name type="scientific">Tenggerimyces flavus</name>
    <dbReference type="NCBI Taxonomy" id="1708749"/>
    <lineage>
        <taxon>Bacteria</taxon>
        <taxon>Bacillati</taxon>
        <taxon>Actinomycetota</taxon>
        <taxon>Actinomycetes</taxon>
        <taxon>Propionibacteriales</taxon>
        <taxon>Nocardioidaceae</taxon>
        <taxon>Tenggerimyces</taxon>
    </lineage>
</organism>
<comment type="caution">
    <text evidence="2">The sequence shown here is derived from an EMBL/GenBank/DDBJ whole genome shotgun (WGS) entry which is preliminary data.</text>
</comment>
<evidence type="ECO:0000313" key="2">
    <source>
        <dbReference type="EMBL" id="MFC3763821.1"/>
    </source>
</evidence>
<dbReference type="RefSeq" id="WP_205120980.1">
    <property type="nucleotide sequence ID" value="NZ_JAFBCM010000001.1"/>
</dbReference>
<dbReference type="PANTHER" id="PTHR12110:SF41">
    <property type="entry name" value="INOSOSE DEHYDRATASE"/>
    <property type="match status" value="1"/>
</dbReference>